<evidence type="ECO:0000313" key="9">
    <source>
        <dbReference type="EMBL" id="CAF0863032.1"/>
    </source>
</evidence>
<evidence type="ECO:0000256" key="5">
    <source>
        <dbReference type="ARBA" id="ARBA00022741"/>
    </source>
</evidence>
<comment type="caution">
    <text evidence="10">The sequence shown here is derived from an EMBL/GenBank/DDBJ whole genome shotgun (WGS) entry which is preliminary data.</text>
</comment>
<dbReference type="EC" id="2.3.2.23" evidence="3"/>
<dbReference type="InterPro" id="IPR016135">
    <property type="entry name" value="UBQ-conjugating_enzyme/RWD"/>
</dbReference>
<keyword evidence="6" id="KW-0833">Ubl conjugation pathway</keyword>
<evidence type="ECO:0000256" key="6">
    <source>
        <dbReference type="ARBA" id="ARBA00022786"/>
    </source>
</evidence>
<keyword evidence="5" id="KW-0547">Nucleotide-binding</keyword>
<evidence type="ECO:0000256" key="1">
    <source>
        <dbReference type="ARBA" id="ARBA00000485"/>
    </source>
</evidence>
<comment type="catalytic activity">
    <reaction evidence="1">
        <text>S-ubiquitinyl-[E1 ubiquitin-activating enzyme]-L-cysteine + [E2 ubiquitin-conjugating enzyme]-L-cysteine = [E1 ubiquitin-activating enzyme]-L-cysteine + S-ubiquitinyl-[E2 ubiquitin-conjugating enzyme]-L-cysteine.</text>
        <dbReference type="EC" id="2.3.2.23"/>
    </reaction>
</comment>
<evidence type="ECO:0000313" key="12">
    <source>
        <dbReference type="EMBL" id="CAF4453442.1"/>
    </source>
</evidence>
<keyword evidence="7" id="KW-0067">ATP-binding</keyword>
<dbReference type="PROSITE" id="PS50127">
    <property type="entry name" value="UBC_2"/>
    <property type="match status" value="1"/>
</dbReference>
<feature type="domain" description="UBC core" evidence="8">
    <location>
        <begin position="8"/>
        <end position="141"/>
    </location>
</feature>
<dbReference type="GO" id="GO:0005524">
    <property type="term" value="F:ATP binding"/>
    <property type="evidence" value="ECO:0007669"/>
    <property type="project" value="UniProtKB-KW"/>
</dbReference>
<dbReference type="SMART" id="SM00212">
    <property type="entry name" value="UBCc"/>
    <property type="match status" value="1"/>
</dbReference>
<dbReference type="InterPro" id="IPR050113">
    <property type="entry name" value="Ub_conjugating_enzyme"/>
</dbReference>
<dbReference type="Proteomes" id="UP000677228">
    <property type="component" value="Unassembled WGS sequence"/>
</dbReference>
<proteinExistence type="predicted"/>
<dbReference type="EMBL" id="CAJNOQ010032314">
    <property type="protein sequence ID" value="CAF1584510.1"/>
    <property type="molecule type" value="Genomic_DNA"/>
</dbReference>
<dbReference type="Pfam" id="PF00179">
    <property type="entry name" value="UQ_con"/>
    <property type="match status" value="1"/>
</dbReference>
<dbReference type="Gene3D" id="3.10.110.10">
    <property type="entry name" value="Ubiquitin Conjugating Enzyme"/>
    <property type="match status" value="1"/>
</dbReference>
<dbReference type="SUPFAM" id="SSF54495">
    <property type="entry name" value="UBC-like"/>
    <property type="match status" value="1"/>
</dbReference>
<evidence type="ECO:0000313" key="10">
    <source>
        <dbReference type="EMBL" id="CAF1584510.1"/>
    </source>
</evidence>
<dbReference type="AlphaFoldDB" id="A0A815ZH10"/>
<dbReference type="Proteomes" id="UP000663829">
    <property type="component" value="Unassembled WGS sequence"/>
</dbReference>
<dbReference type="InterPro" id="IPR000608">
    <property type="entry name" value="UBC"/>
</dbReference>
<dbReference type="EMBL" id="CAJOBC010098333">
    <property type="protein sequence ID" value="CAF4453442.1"/>
    <property type="molecule type" value="Genomic_DNA"/>
</dbReference>
<evidence type="ECO:0000313" key="13">
    <source>
        <dbReference type="Proteomes" id="UP000663829"/>
    </source>
</evidence>
<keyword evidence="4" id="KW-0808">Transferase</keyword>
<dbReference type="OrthoDB" id="10249039at2759"/>
<name>A0A815ZH10_9BILA</name>
<comment type="pathway">
    <text evidence="2">Protein modification; protein ubiquitination.</text>
</comment>
<dbReference type="EMBL" id="CAJOBA010002509">
    <property type="protein sequence ID" value="CAF3647860.1"/>
    <property type="molecule type" value="Genomic_DNA"/>
</dbReference>
<dbReference type="EMBL" id="CAJNOK010002508">
    <property type="protein sequence ID" value="CAF0863032.1"/>
    <property type="molecule type" value="Genomic_DNA"/>
</dbReference>
<protein>
    <recommendedName>
        <fullName evidence="3">E2 ubiquitin-conjugating enzyme</fullName>
        <ecNumber evidence="3">2.3.2.23</ecNumber>
    </recommendedName>
</protein>
<keyword evidence="13" id="KW-1185">Reference proteome</keyword>
<evidence type="ECO:0000256" key="7">
    <source>
        <dbReference type="ARBA" id="ARBA00022840"/>
    </source>
</evidence>
<evidence type="ECO:0000256" key="4">
    <source>
        <dbReference type="ARBA" id="ARBA00022679"/>
    </source>
</evidence>
<evidence type="ECO:0000256" key="2">
    <source>
        <dbReference type="ARBA" id="ARBA00004906"/>
    </source>
</evidence>
<reference evidence="10" key="1">
    <citation type="submission" date="2021-02" db="EMBL/GenBank/DDBJ databases">
        <authorList>
            <person name="Nowell W R."/>
        </authorList>
    </citation>
    <scope>NUCLEOTIDE SEQUENCE</scope>
</reference>
<evidence type="ECO:0000259" key="8">
    <source>
        <dbReference type="PROSITE" id="PS50127"/>
    </source>
</evidence>
<accession>A0A815ZH10</accession>
<organism evidence="10 13">
    <name type="scientific">Didymodactylos carnosus</name>
    <dbReference type="NCBI Taxonomy" id="1234261"/>
    <lineage>
        <taxon>Eukaryota</taxon>
        <taxon>Metazoa</taxon>
        <taxon>Spiralia</taxon>
        <taxon>Gnathifera</taxon>
        <taxon>Rotifera</taxon>
        <taxon>Eurotatoria</taxon>
        <taxon>Bdelloidea</taxon>
        <taxon>Philodinida</taxon>
        <taxon>Philodinidae</taxon>
        <taxon>Didymodactylos</taxon>
    </lineage>
</organism>
<sequence length="141" mass="15876">MKKKKISMVLIRIHKELQDLERDPPWGCSAGPINDDMFHWGGSLMGPSNTPYEDGVFFLSIHLSADYPFTQPKVRFKTPVYHPNISLDGAIGIDSLSESWCAAWTISKWLPAILCLLGSPDVESVGINREADDLYKKDRKI</sequence>
<dbReference type="Proteomes" id="UP000682733">
    <property type="component" value="Unassembled WGS sequence"/>
</dbReference>
<dbReference type="GO" id="GO:0061631">
    <property type="term" value="F:ubiquitin conjugating enzyme activity"/>
    <property type="evidence" value="ECO:0007669"/>
    <property type="project" value="UniProtKB-EC"/>
</dbReference>
<gene>
    <name evidence="10" type="ORF">GPM918_LOCUS41323</name>
    <name evidence="9" type="ORF">OVA965_LOCUS7732</name>
    <name evidence="12" type="ORF">SRO942_LOCUS42358</name>
    <name evidence="11" type="ORF">TMI583_LOCUS7729</name>
</gene>
<dbReference type="FunFam" id="3.10.110.10:FF:000101">
    <property type="entry name" value="Ubiquitin-conjugating enzyme E2 D2"/>
    <property type="match status" value="1"/>
</dbReference>
<evidence type="ECO:0000313" key="11">
    <source>
        <dbReference type="EMBL" id="CAF3647860.1"/>
    </source>
</evidence>
<dbReference type="PANTHER" id="PTHR24067">
    <property type="entry name" value="UBIQUITIN-CONJUGATING ENZYME E2"/>
    <property type="match status" value="1"/>
</dbReference>
<evidence type="ECO:0000256" key="3">
    <source>
        <dbReference type="ARBA" id="ARBA00012486"/>
    </source>
</evidence>
<dbReference type="Proteomes" id="UP000681722">
    <property type="component" value="Unassembled WGS sequence"/>
</dbReference>